<reference evidence="1 2" key="1">
    <citation type="submission" date="2013-02" db="EMBL/GenBank/DDBJ databases">
        <title>The Genome Sequence of Acinetobacter parvus NIPH 1103.</title>
        <authorList>
            <consortium name="The Broad Institute Genome Sequencing Platform"/>
            <consortium name="The Broad Institute Genome Sequencing Center for Infectious Disease"/>
            <person name="Cerqueira G."/>
            <person name="Feldgarden M."/>
            <person name="Courvalin P."/>
            <person name="Perichon B."/>
            <person name="Grillot-Courvalin C."/>
            <person name="Clermont D."/>
            <person name="Rocha E."/>
            <person name="Yoon E.-J."/>
            <person name="Nemec A."/>
            <person name="Walker B."/>
            <person name="Young S.K."/>
            <person name="Zeng Q."/>
            <person name="Gargeya S."/>
            <person name="Fitzgerald M."/>
            <person name="Haas B."/>
            <person name="Abouelleil A."/>
            <person name="Alvarado L."/>
            <person name="Arachchi H.M."/>
            <person name="Berlin A.M."/>
            <person name="Chapman S.B."/>
            <person name="Dewar J."/>
            <person name="Goldberg J."/>
            <person name="Griggs A."/>
            <person name="Gujja S."/>
            <person name="Hansen M."/>
            <person name="Howarth C."/>
            <person name="Imamovic A."/>
            <person name="Larimer J."/>
            <person name="McCowan C."/>
            <person name="Murphy C."/>
            <person name="Neiman D."/>
            <person name="Pearson M."/>
            <person name="Priest M."/>
            <person name="Roberts A."/>
            <person name="Saif S."/>
            <person name="Shea T."/>
            <person name="Sisk P."/>
            <person name="Sykes S."/>
            <person name="Wortman J."/>
            <person name="Nusbaum C."/>
            <person name="Birren B."/>
        </authorList>
    </citation>
    <scope>NUCLEOTIDE SEQUENCE [LARGE SCALE GENOMIC DNA]</scope>
    <source>
        <strain evidence="1 2">NIPH 1103</strain>
    </source>
</reference>
<dbReference type="PATRIC" id="fig|1217671.3.peg.756"/>
<dbReference type="HOGENOM" id="CLU_2353517_0_0_6"/>
<comment type="caution">
    <text evidence="1">The sequence shown here is derived from an EMBL/GenBank/DDBJ whole genome shotgun (WGS) entry which is preliminary data.</text>
</comment>
<dbReference type="Proteomes" id="UP000018426">
    <property type="component" value="Unassembled WGS sequence"/>
</dbReference>
<dbReference type="RefSeq" id="WP_004677530.1">
    <property type="nucleotide sequence ID" value="NZ_KB849225.1"/>
</dbReference>
<evidence type="ECO:0000313" key="2">
    <source>
        <dbReference type="Proteomes" id="UP000018426"/>
    </source>
</evidence>
<dbReference type="AlphaFoldDB" id="N8RJJ4"/>
<evidence type="ECO:0000313" key="1">
    <source>
        <dbReference type="EMBL" id="ENU34302.1"/>
    </source>
</evidence>
<name>N8RJJ4_9GAMM</name>
<sequence length="96" mass="11026">MDGTINHKLKLPEVVYCRLEDGLKIPYKPLVPSATDDMTKIGSFPVEDIPATMNFDEELNSLVGQYYYIYDWILYRKYDAIRQQWGDIVGHSGHAG</sequence>
<dbReference type="EMBL" id="APOL01000018">
    <property type="protein sequence ID" value="ENU34302.1"/>
    <property type="molecule type" value="Genomic_DNA"/>
</dbReference>
<organism evidence="1 2">
    <name type="scientific">Acinetobacter parvus NIPH 1103</name>
    <dbReference type="NCBI Taxonomy" id="1217671"/>
    <lineage>
        <taxon>Bacteria</taxon>
        <taxon>Pseudomonadati</taxon>
        <taxon>Pseudomonadota</taxon>
        <taxon>Gammaproteobacteria</taxon>
        <taxon>Moraxellales</taxon>
        <taxon>Moraxellaceae</taxon>
        <taxon>Acinetobacter</taxon>
    </lineage>
</organism>
<accession>N8RJJ4</accession>
<gene>
    <name evidence="1" type="ORF">F989_00775</name>
</gene>
<protein>
    <submittedName>
        <fullName evidence="1">Uncharacterized protein</fullName>
    </submittedName>
</protein>
<proteinExistence type="predicted"/>